<feature type="region of interest" description="Disordered" evidence="1">
    <location>
        <begin position="63"/>
        <end position="120"/>
    </location>
</feature>
<keyword evidence="2" id="KW-0472">Membrane</keyword>
<keyword evidence="4" id="KW-1185">Reference proteome</keyword>
<gene>
    <name evidence="3" type="ORF">JTE90_027686</name>
</gene>
<feature type="compositionally biased region" description="Basic and acidic residues" evidence="1">
    <location>
        <begin position="66"/>
        <end position="92"/>
    </location>
</feature>
<feature type="non-terminal residue" evidence="3">
    <location>
        <position position="1"/>
    </location>
</feature>
<evidence type="ECO:0000313" key="4">
    <source>
        <dbReference type="Proteomes" id="UP000827092"/>
    </source>
</evidence>
<organism evidence="3 4">
    <name type="scientific">Oedothorax gibbosus</name>
    <dbReference type="NCBI Taxonomy" id="931172"/>
    <lineage>
        <taxon>Eukaryota</taxon>
        <taxon>Metazoa</taxon>
        <taxon>Ecdysozoa</taxon>
        <taxon>Arthropoda</taxon>
        <taxon>Chelicerata</taxon>
        <taxon>Arachnida</taxon>
        <taxon>Araneae</taxon>
        <taxon>Araneomorphae</taxon>
        <taxon>Entelegynae</taxon>
        <taxon>Araneoidea</taxon>
        <taxon>Linyphiidae</taxon>
        <taxon>Erigoninae</taxon>
        <taxon>Oedothorax</taxon>
    </lineage>
</organism>
<dbReference type="AlphaFoldDB" id="A0AAV6TQZ8"/>
<reference evidence="3 4" key="1">
    <citation type="journal article" date="2022" name="Nat. Ecol. Evol.">
        <title>A masculinizing supergene underlies an exaggerated male reproductive morph in a spider.</title>
        <authorList>
            <person name="Hendrickx F."/>
            <person name="De Corte Z."/>
            <person name="Sonet G."/>
            <person name="Van Belleghem S.M."/>
            <person name="Kostlbacher S."/>
            <person name="Vangestel C."/>
        </authorList>
    </citation>
    <scope>NUCLEOTIDE SEQUENCE [LARGE SCALE GENOMIC DNA]</scope>
    <source>
        <strain evidence="3">W744_W776</strain>
    </source>
</reference>
<proteinExistence type="predicted"/>
<feature type="transmembrane region" description="Helical" evidence="2">
    <location>
        <begin position="270"/>
        <end position="295"/>
    </location>
</feature>
<dbReference type="Proteomes" id="UP000827092">
    <property type="component" value="Unassembled WGS sequence"/>
</dbReference>
<feature type="region of interest" description="Disordered" evidence="1">
    <location>
        <begin position="213"/>
        <end position="235"/>
    </location>
</feature>
<keyword evidence="2" id="KW-1133">Transmembrane helix</keyword>
<accession>A0AAV6TQZ8</accession>
<evidence type="ECO:0000313" key="3">
    <source>
        <dbReference type="EMBL" id="KAG8174089.1"/>
    </source>
</evidence>
<name>A0AAV6TQZ8_9ARAC</name>
<evidence type="ECO:0000256" key="2">
    <source>
        <dbReference type="SAM" id="Phobius"/>
    </source>
</evidence>
<comment type="caution">
    <text evidence="3">The sequence shown here is derived from an EMBL/GenBank/DDBJ whole genome shotgun (WGS) entry which is preliminary data.</text>
</comment>
<dbReference type="EMBL" id="JAFNEN010001328">
    <property type="protein sequence ID" value="KAG8174089.1"/>
    <property type="molecule type" value="Genomic_DNA"/>
</dbReference>
<sequence length="301" mass="34354">FHQLLPGHWSYDNVYLPHISGMCCSCVHHSPSFPPSSDDDVFYPMYFPQDMARVRHSWANPISRDFMTDKSPKRKRSTEDKTTSSNSKDKNSPRYSPDGSSRETSDSSTNSNQLKKSLVERRSLREPKKCKCEHCLASVLDKNRSHYGGHTCPCHSLSDRRVKFASDTDVSHHKHMHSIPINLGKEGSKLVNGEPINAAFVMNLPYLNGHALSNNQESKDNGLKSKKAPPLVPRGRKEPIKVDYRAYPVNFRDWEAHYRRSYLKKKRRRALNMVGMAIGIIMVVGIAVTLTFVFLRMRRPA</sequence>
<protein>
    <submittedName>
        <fullName evidence="3">Uncharacterized protein</fullName>
    </submittedName>
</protein>
<evidence type="ECO:0000256" key="1">
    <source>
        <dbReference type="SAM" id="MobiDB-lite"/>
    </source>
</evidence>
<keyword evidence="2" id="KW-0812">Transmembrane</keyword>